<protein>
    <recommendedName>
        <fullName evidence="5">Tagatose-bisphosphate aldolase</fullName>
    </recommendedName>
</protein>
<feature type="binding site" evidence="2">
    <location>
        <position position="213"/>
    </location>
    <ligand>
        <name>Zn(2+)</name>
        <dbReference type="ChEBI" id="CHEBI:29105"/>
        <label>1</label>
        <note>catalytic</note>
    </ligand>
</feature>
<gene>
    <name evidence="3" type="ORF">A2419_02195</name>
</gene>
<comment type="caution">
    <text evidence="3">The sequence shown here is derived from an EMBL/GenBank/DDBJ whole genome shotgun (WGS) entry which is preliminary data.</text>
</comment>
<dbReference type="PANTHER" id="PTHR30304">
    <property type="entry name" value="D-TAGATOSE-1,6-BISPHOSPHATE ALDOLASE"/>
    <property type="match status" value="1"/>
</dbReference>
<dbReference type="Gene3D" id="3.20.20.70">
    <property type="entry name" value="Aldolase class I"/>
    <property type="match status" value="1"/>
</dbReference>
<dbReference type="SUPFAM" id="SSF51569">
    <property type="entry name" value="Aldolase"/>
    <property type="match status" value="1"/>
</dbReference>
<feature type="active site" description="Proton donor" evidence="1">
    <location>
        <position position="79"/>
    </location>
</feature>
<dbReference type="PIRSF" id="PIRSF001359">
    <property type="entry name" value="F_bP_aldolase_II"/>
    <property type="match status" value="1"/>
</dbReference>
<dbReference type="PANTHER" id="PTHR30304:SF0">
    <property type="entry name" value="D-TAGATOSE-1,6-BISPHOSPHATE ALDOLASE SUBUNIT GATY-RELATED"/>
    <property type="match status" value="1"/>
</dbReference>
<feature type="binding site" evidence="2">
    <location>
        <position position="184"/>
    </location>
    <ligand>
        <name>Zn(2+)</name>
        <dbReference type="ChEBI" id="CHEBI:29105"/>
        <label>1</label>
        <note>catalytic</note>
    </ligand>
</feature>
<keyword evidence="2" id="KW-0862">Zinc</keyword>
<feature type="binding site" evidence="2">
    <location>
        <position position="133"/>
    </location>
    <ligand>
        <name>Zn(2+)</name>
        <dbReference type="ChEBI" id="CHEBI:29105"/>
        <label>2</label>
    </ligand>
</feature>
<reference evidence="3 4" key="1">
    <citation type="journal article" date="2016" name="Nat. Commun.">
        <title>Thousands of microbial genomes shed light on interconnected biogeochemical processes in an aquifer system.</title>
        <authorList>
            <person name="Anantharaman K."/>
            <person name="Brown C.T."/>
            <person name="Hug L.A."/>
            <person name="Sharon I."/>
            <person name="Castelle C.J."/>
            <person name="Probst A.J."/>
            <person name="Thomas B.C."/>
            <person name="Singh A."/>
            <person name="Wilkins M.J."/>
            <person name="Karaoz U."/>
            <person name="Brodie E.L."/>
            <person name="Williams K.H."/>
            <person name="Hubbard S.S."/>
            <person name="Banfield J.F."/>
        </authorList>
    </citation>
    <scope>NUCLEOTIDE SEQUENCE [LARGE SCALE GENOMIC DNA]</scope>
</reference>
<dbReference type="GO" id="GO:0008270">
    <property type="term" value="F:zinc ion binding"/>
    <property type="evidence" value="ECO:0007669"/>
    <property type="project" value="InterPro"/>
</dbReference>
<dbReference type="Proteomes" id="UP000176568">
    <property type="component" value="Unassembled WGS sequence"/>
</dbReference>
<organism evidence="3 4">
    <name type="scientific">Candidatus Adlerbacteria bacterium RIFOXYC1_FULL_48_26</name>
    <dbReference type="NCBI Taxonomy" id="1797247"/>
    <lineage>
        <taxon>Bacteria</taxon>
        <taxon>Candidatus Adleribacteriota</taxon>
    </lineage>
</organism>
<dbReference type="InterPro" id="IPR000771">
    <property type="entry name" value="FBA_II"/>
</dbReference>
<dbReference type="InterPro" id="IPR013785">
    <property type="entry name" value="Aldolase_TIM"/>
</dbReference>
<dbReference type="GO" id="GO:0005975">
    <property type="term" value="P:carbohydrate metabolic process"/>
    <property type="evidence" value="ECO:0007669"/>
    <property type="project" value="InterPro"/>
</dbReference>
<dbReference type="STRING" id="1797247.A2419_02195"/>
<comment type="cofactor">
    <cofactor evidence="2">
        <name>Zn(2+)</name>
        <dbReference type="ChEBI" id="CHEBI:29105"/>
    </cofactor>
    <text evidence="2">Binds 2 Zn(2+) ions per subunit. One is catalytic and the other provides a structural contribution.</text>
</comment>
<sequence length="285" mass="30914">MKTLKELISEYRTAGKALGHFNFSDSNQLQAIAAAAKETGLPVVVGLSEGEREFFPIAQARALVNFYNEQGVEMYLNADHTYGVEKVQHAIVDGVDSVVVDGAKLPFEENSHLLSTSVKYARASGREVLIEGELGYIGTSSNVMESLPEGAAITEDMMTKPEDLRRLVEETGIDLVAPAVGNIHGIVLHGQPKLSIARIAALNMAAGVPLVLHGGSGSSDEEFQQAIQAGIAMVHINTDLRVIYHDTLKKTLDEGKETTPYKFLTPSVEATRDYVAQKMRLFANM</sequence>
<name>A0A1F4Y433_9BACT</name>
<feature type="binding site" evidence="2">
    <location>
        <position position="80"/>
    </location>
    <ligand>
        <name>Zn(2+)</name>
        <dbReference type="ChEBI" id="CHEBI:29105"/>
        <label>1</label>
        <note>catalytic</note>
    </ligand>
</feature>
<dbReference type="GO" id="GO:0016832">
    <property type="term" value="F:aldehyde-lyase activity"/>
    <property type="evidence" value="ECO:0007669"/>
    <property type="project" value="InterPro"/>
</dbReference>
<accession>A0A1F4Y433</accession>
<evidence type="ECO:0000256" key="2">
    <source>
        <dbReference type="PIRSR" id="PIRSR001359-3"/>
    </source>
</evidence>
<dbReference type="EMBL" id="MEXB01000006">
    <property type="protein sequence ID" value="OGC88634.1"/>
    <property type="molecule type" value="Genomic_DNA"/>
</dbReference>
<evidence type="ECO:0008006" key="5">
    <source>
        <dbReference type="Google" id="ProtNLM"/>
    </source>
</evidence>
<evidence type="ECO:0000313" key="3">
    <source>
        <dbReference type="EMBL" id="OGC88634.1"/>
    </source>
</evidence>
<dbReference type="AlphaFoldDB" id="A0A1F4Y433"/>
<proteinExistence type="predicted"/>
<evidence type="ECO:0000313" key="4">
    <source>
        <dbReference type="Proteomes" id="UP000176568"/>
    </source>
</evidence>
<keyword evidence="2" id="KW-0479">Metal-binding</keyword>
<dbReference type="Pfam" id="PF01116">
    <property type="entry name" value="F_bP_aldolase"/>
    <property type="match status" value="1"/>
</dbReference>
<evidence type="ECO:0000256" key="1">
    <source>
        <dbReference type="PIRSR" id="PIRSR001359-1"/>
    </source>
</evidence>
<dbReference type="InterPro" id="IPR050246">
    <property type="entry name" value="Class_II_FBP_aldolase"/>
</dbReference>
<feature type="binding site" evidence="2">
    <location>
        <position position="101"/>
    </location>
    <ligand>
        <name>Zn(2+)</name>
        <dbReference type="ChEBI" id="CHEBI:29105"/>
        <label>2</label>
    </ligand>
</feature>